<dbReference type="RefSeq" id="WP_173193676.1">
    <property type="nucleotide sequence ID" value="NZ_JAMDMX010000001.1"/>
</dbReference>
<dbReference type="Pfam" id="PF11009">
    <property type="entry name" value="BrxC"/>
    <property type="match status" value="1"/>
</dbReference>
<proteinExistence type="predicted"/>
<comment type="caution">
    <text evidence="1">The sequence shown here is derived from an EMBL/GenBank/DDBJ whole genome shotgun (WGS) entry which is preliminary data.</text>
</comment>
<accession>A0ABT4G5F3</accession>
<keyword evidence="2" id="KW-1185">Reference proteome</keyword>
<dbReference type="Proteomes" id="UP001527099">
    <property type="component" value="Unassembled WGS sequence"/>
</dbReference>
<dbReference type="SUPFAM" id="SSF52833">
    <property type="entry name" value="Thioredoxin-like"/>
    <property type="match status" value="1"/>
</dbReference>
<evidence type="ECO:0000313" key="2">
    <source>
        <dbReference type="Proteomes" id="UP001527099"/>
    </source>
</evidence>
<dbReference type="InterPro" id="IPR036249">
    <property type="entry name" value="Thioredoxin-like_sf"/>
</dbReference>
<organism evidence="1 2">
    <name type="scientific">Paenibacillus alginolyticus</name>
    <dbReference type="NCBI Taxonomy" id="59839"/>
    <lineage>
        <taxon>Bacteria</taxon>
        <taxon>Bacillati</taxon>
        <taxon>Bacillota</taxon>
        <taxon>Bacilli</taxon>
        <taxon>Bacillales</taxon>
        <taxon>Paenibacillaceae</taxon>
        <taxon>Paenibacillus</taxon>
    </lineage>
</organism>
<protein>
    <submittedName>
        <fullName evidence="1">Bacillithiol system redox-active protein YtxJ</fullName>
    </submittedName>
</protein>
<dbReference type="NCBIfam" id="TIGR04019">
    <property type="entry name" value="B_thiol_YtxJ"/>
    <property type="match status" value="1"/>
</dbReference>
<name>A0ABT4G5F3_9BACL</name>
<dbReference type="Gene3D" id="3.40.30.10">
    <property type="entry name" value="Glutaredoxin"/>
    <property type="match status" value="1"/>
</dbReference>
<sequence>MQWKEIATLDEWKDVLEQSAERGQVIFKHSTTCPVSANALNEIKQYLAVDPNRDVEYLLVKVIESRPVSNQIAEDLGVKHESPQIIYVENKEKYWTTSHWAITNEHMTAVLNKNKIL</sequence>
<evidence type="ECO:0000313" key="1">
    <source>
        <dbReference type="EMBL" id="MCY9691391.1"/>
    </source>
</evidence>
<dbReference type="EMBL" id="JAMDMX010000001">
    <property type="protein sequence ID" value="MCY9691391.1"/>
    <property type="molecule type" value="Genomic_DNA"/>
</dbReference>
<reference evidence="1 2" key="1">
    <citation type="submission" date="2022-05" db="EMBL/GenBank/DDBJ databases">
        <title>Genome Sequencing of Bee-Associated Microbes.</title>
        <authorList>
            <person name="Dunlap C."/>
        </authorList>
    </citation>
    <scope>NUCLEOTIDE SEQUENCE [LARGE SCALE GENOMIC DNA]</scope>
    <source>
        <strain evidence="1 2">NRRL B-14421</strain>
    </source>
</reference>
<gene>
    <name evidence="1" type="primary">ytxJ</name>
    <name evidence="1" type="ORF">M5X19_00385</name>
</gene>
<dbReference type="InterPro" id="IPR022551">
    <property type="entry name" value="BrxC"/>
</dbReference>